<evidence type="ECO:0000313" key="8">
    <source>
        <dbReference type="Proteomes" id="UP001596383"/>
    </source>
</evidence>
<protein>
    <submittedName>
        <fullName evidence="7">Class I SAM-dependent methyltransferase</fullName>
        <ecNumber evidence="7">2.1.1.-</ecNumber>
    </submittedName>
</protein>
<evidence type="ECO:0000256" key="5">
    <source>
        <dbReference type="ARBA" id="ARBA00047622"/>
    </source>
</evidence>
<comment type="catalytic activity">
    <reaction evidence="5">
        <text>phosphoethanolamine + S-adenosyl-L-methionine = N-methylethanolamine phosphate + S-adenosyl-L-homocysteine + H(+)</text>
        <dbReference type="Rhea" id="RHEA:20365"/>
        <dbReference type="ChEBI" id="CHEBI:15378"/>
        <dbReference type="ChEBI" id="CHEBI:57781"/>
        <dbReference type="ChEBI" id="CHEBI:57856"/>
        <dbReference type="ChEBI" id="CHEBI:58190"/>
        <dbReference type="ChEBI" id="CHEBI:59789"/>
        <dbReference type="EC" id="2.1.1.103"/>
    </reaction>
    <physiologicalReaction direction="left-to-right" evidence="5">
        <dbReference type="Rhea" id="RHEA:20366"/>
    </physiologicalReaction>
</comment>
<evidence type="ECO:0000259" key="6">
    <source>
        <dbReference type="Pfam" id="PF13649"/>
    </source>
</evidence>
<keyword evidence="2 7" id="KW-0489">Methyltransferase</keyword>
<gene>
    <name evidence="7" type="ORF">ACFQE6_15640</name>
</gene>
<name>A0ABD5SSM2_9EURY</name>
<evidence type="ECO:0000256" key="3">
    <source>
        <dbReference type="ARBA" id="ARBA00022679"/>
    </source>
</evidence>
<dbReference type="AlphaFoldDB" id="A0ABD5SSM2"/>
<feature type="domain" description="Methyltransferase" evidence="6">
    <location>
        <begin position="52"/>
        <end position="149"/>
    </location>
</feature>
<dbReference type="PANTHER" id="PTHR44307:SF2">
    <property type="entry name" value="PHOSPHOETHANOLAMINE METHYLTRANSFERASE ISOFORM X1"/>
    <property type="match status" value="1"/>
</dbReference>
<dbReference type="EMBL" id="JBHSWV010000240">
    <property type="protein sequence ID" value="MFC6766368.1"/>
    <property type="molecule type" value="Genomic_DNA"/>
</dbReference>
<evidence type="ECO:0000256" key="2">
    <source>
        <dbReference type="ARBA" id="ARBA00022603"/>
    </source>
</evidence>
<reference evidence="7 8" key="1">
    <citation type="journal article" date="2019" name="Int. J. Syst. Evol. Microbiol.">
        <title>The Global Catalogue of Microorganisms (GCM) 10K type strain sequencing project: providing services to taxonomists for standard genome sequencing and annotation.</title>
        <authorList>
            <consortium name="The Broad Institute Genomics Platform"/>
            <consortium name="The Broad Institute Genome Sequencing Center for Infectious Disease"/>
            <person name="Wu L."/>
            <person name="Ma J."/>
        </authorList>
    </citation>
    <scope>NUCLEOTIDE SEQUENCE [LARGE SCALE GENOMIC DNA]</scope>
    <source>
        <strain evidence="7 8">LMG 29247</strain>
    </source>
</reference>
<dbReference type="EC" id="2.1.1.-" evidence="7"/>
<organism evidence="7 8">
    <name type="scientific">Natrinema soli</name>
    <dbReference type="NCBI Taxonomy" id="1930624"/>
    <lineage>
        <taxon>Archaea</taxon>
        <taxon>Methanobacteriati</taxon>
        <taxon>Methanobacteriota</taxon>
        <taxon>Stenosarchaea group</taxon>
        <taxon>Halobacteria</taxon>
        <taxon>Halobacteriales</taxon>
        <taxon>Natrialbaceae</taxon>
        <taxon>Natrinema</taxon>
    </lineage>
</organism>
<dbReference type="InterPro" id="IPR029063">
    <property type="entry name" value="SAM-dependent_MTases_sf"/>
</dbReference>
<dbReference type="CDD" id="cd02440">
    <property type="entry name" value="AdoMet_MTases"/>
    <property type="match status" value="1"/>
</dbReference>
<evidence type="ECO:0000313" key="7">
    <source>
        <dbReference type="EMBL" id="MFC6766368.1"/>
    </source>
</evidence>
<dbReference type="RefSeq" id="WP_273739330.1">
    <property type="nucleotide sequence ID" value="NZ_JAQIVI010000240.1"/>
</dbReference>
<dbReference type="SUPFAM" id="SSF53335">
    <property type="entry name" value="S-adenosyl-L-methionine-dependent methyltransferases"/>
    <property type="match status" value="1"/>
</dbReference>
<keyword evidence="8" id="KW-1185">Reference proteome</keyword>
<dbReference type="PANTHER" id="PTHR44307">
    <property type="entry name" value="PHOSPHOETHANOLAMINE METHYLTRANSFERASE"/>
    <property type="match status" value="1"/>
</dbReference>
<keyword evidence="3 7" id="KW-0808">Transferase</keyword>
<comment type="caution">
    <text evidence="7">The sequence shown here is derived from an EMBL/GenBank/DDBJ whole genome shotgun (WGS) entry which is preliminary data.</text>
</comment>
<dbReference type="GO" id="GO:0032259">
    <property type="term" value="P:methylation"/>
    <property type="evidence" value="ECO:0007669"/>
    <property type="project" value="UniProtKB-KW"/>
</dbReference>
<dbReference type="GO" id="GO:0000234">
    <property type="term" value="F:phosphoethanolamine N-methyltransferase activity"/>
    <property type="evidence" value="ECO:0007669"/>
    <property type="project" value="UniProtKB-EC"/>
</dbReference>
<evidence type="ECO:0000256" key="1">
    <source>
        <dbReference type="ARBA" id="ARBA00005189"/>
    </source>
</evidence>
<accession>A0ABD5SSM2</accession>
<dbReference type="InterPro" id="IPR041698">
    <property type="entry name" value="Methyltransf_25"/>
</dbReference>
<comment type="pathway">
    <text evidence="4">Phospholipid metabolism.</text>
</comment>
<dbReference type="Proteomes" id="UP001596383">
    <property type="component" value="Unassembled WGS sequence"/>
</dbReference>
<dbReference type="Gene3D" id="3.40.50.150">
    <property type="entry name" value="Vaccinia Virus protein VP39"/>
    <property type="match status" value="1"/>
</dbReference>
<proteinExistence type="predicted"/>
<evidence type="ECO:0000256" key="4">
    <source>
        <dbReference type="ARBA" id="ARBA00025707"/>
    </source>
</evidence>
<sequence length="215" mass="23787">MKSDHTHPQTRGDTIHWARWYDLLTTAVLLGKERALREMMVEMAAIKPGDTVLDVGCGTGNLTLAAHAQAGEAGEVHGIDAAPEMVEAARSKTGGSETAVDFQVGLIEELPFPDDYFDVVLSSLMIHHLPDDLKRDGFAESRRVLKPDGHLFSIDFEPPTNPLVRHLLAFAFSPGMTEVDVREYVSMMKEAGFKQVETGKTNFRYVSFVRGNKDN</sequence>
<comment type="pathway">
    <text evidence="1">Lipid metabolism.</text>
</comment>
<dbReference type="Pfam" id="PF13649">
    <property type="entry name" value="Methyltransf_25"/>
    <property type="match status" value="1"/>
</dbReference>